<feature type="transmembrane region" description="Helical" evidence="1">
    <location>
        <begin position="56"/>
        <end position="81"/>
    </location>
</feature>
<protein>
    <recommendedName>
        <fullName evidence="4">YjcB protein</fullName>
    </recommendedName>
</protein>
<keyword evidence="1" id="KW-0472">Membrane</keyword>
<evidence type="ECO:0008006" key="4">
    <source>
        <dbReference type="Google" id="ProtNLM"/>
    </source>
</evidence>
<evidence type="ECO:0000256" key="1">
    <source>
        <dbReference type="SAM" id="Phobius"/>
    </source>
</evidence>
<dbReference type="Pfam" id="PF15940">
    <property type="entry name" value="YjcB"/>
    <property type="match status" value="1"/>
</dbReference>
<name>W8VIC5_KLEPN</name>
<organism evidence="2 3">
    <name type="scientific">Klebsiella pneumoniae 30684/NJST258_2</name>
    <dbReference type="NCBI Taxonomy" id="1420013"/>
    <lineage>
        <taxon>Bacteria</taxon>
        <taxon>Pseudomonadati</taxon>
        <taxon>Pseudomonadota</taxon>
        <taxon>Gammaproteobacteria</taxon>
        <taxon>Enterobacterales</taxon>
        <taxon>Enterobacteriaceae</taxon>
        <taxon>Klebsiella/Raoultella group</taxon>
        <taxon>Klebsiella</taxon>
        <taxon>Klebsiella pneumoniae complex</taxon>
    </lineage>
</organism>
<dbReference type="KEGG" id="kps:KPNJ2_05124"/>
<dbReference type="PIRSF" id="PIRSF030798">
    <property type="entry name" value="UCP030798"/>
    <property type="match status" value="1"/>
</dbReference>
<sequence>MPSSVASGRPWLPTFFEDRLMASITTSVVLLRWPLVSAVLMFLASSLNIQLRKSDYAGLAVICSCLGLAAACWFATGLLGITLLDIAKIWGNIKDVMIEVMSQTPPEWPMMMT</sequence>
<evidence type="ECO:0000313" key="3">
    <source>
        <dbReference type="Proteomes" id="UP000019586"/>
    </source>
</evidence>
<dbReference type="Proteomes" id="UP000019586">
    <property type="component" value="Chromosome"/>
</dbReference>
<keyword evidence="1" id="KW-1133">Transmembrane helix</keyword>
<proteinExistence type="predicted"/>
<feature type="transmembrane region" description="Helical" evidence="1">
    <location>
        <begin position="20"/>
        <end position="44"/>
    </location>
</feature>
<keyword evidence="1" id="KW-0812">Transmembrane</keyword>
<reference evidence="2 3" key="1">
    <citation type="journal article" date="2014" name="Proc. Natl. Acad. Sci. U.S.A.">
        <title>Molecular dissection of the evolution of carbapenem-resistant multilocus sequence type 258 Klebsiella pneumoniae.</title>
        <authorList>
            <person name="Deleo F.R."/>
            <person name="Chen L."/>
            <person name="Porcella S.F."/>
            <person name="Martens C.A."/>
            <person name="Kobayashi S.D."/>
            <person name="Porter A.R."/>
            <person name="Chavda K.D."/>
            <person name="Jacobs M.R."/>
            <person name="Mathema B."/>
            <person name="Olsen R.J."/>
            <person name="Bonomo R.A."/>
            <person name="Musser J.M."/>
            <person name="Kreiswirth B.N."/>
        </authorList>
    </citation>
    <scope>NUCLEOTIDE SEQUENCE [LARGE SCALE GENOMIC DNA]</scope>
    <source>
        <strain evidence="2">30684/NJST258_2</strain>
    </source>
</reference>
<dbReference type="InterPro" id="IPR016958">
    <property type="entry name" value="UCP030798"/>
</dbReference>
<dbReference type="HOGENOM" id="CLU_173116_0_0_6"/>
<dbReference type="EMBL" id="CP006918">
    <property type="protein sequence ID" value="AHM81896.1"/>
    <property type="molecule type" value="Genomic_DNA"/>
</dbReference>
<accession>W8VIC5</accession>
<evidence type="ECO:0000313" key="2">
    <source>
        <dbReference type="EMBL" id="AHM81896.1"/>
    </source>
</evidence>
<dbReference type="AlphaFoldDB" id="W8VIC5"/>
<dbReference type="PATRIC" id="fig|1420013.3.peg.4806"/>
<gene>
    <name evidence="2" type="ORF">KPNJ2_05124</name>
</gene>